<reference evidence="10 11" key="1">
    <citation type="journal article" date="2023" name="Elife">
        <title>Identification of key yeast species and microbe-microbe interactions impacting larval growth of Drosophila in the wild.</title>
        <authorList>
            <person name="Mure A."/>
            <person name="Sugiura Y."/>
            <person name="Maeda R."/>
            <person name="Honda K."/>
            <person name="Sakurai N."/>
            <person name="Takahashi Y."/>
            <person name="Watada M."/>
            <person name="Katoh T."/>
            <person name="Gotoh A."/>
            <person name="Gotoh Y."/>
            <person name="Taniguchi I."/>
            <person name="Nakamura K."/>
            <person name="Hayashi T."/>
            <person name="Katayama T."/>
            <person name="Uemura T."/>
            <person name="Hattori Y."/>
        </authorList>
    </citation>
    <scope>NUCLEOTIDE SEQUENCE [LARGE SCALE GENOMIC DNA]</scope>
    <source>
        <strain evidence="10 11">KH-74</strain>
    </source>
</reference>
<comment type="similarity">
    <text evidence="2 8">Belongs to the Mediator complex subunit 17 family.</text>
</comment>
<evidence type="ECO:0000256" key="4">
    <source>
        <dbReference type="ARBA" id="ARBA00023015"/>
    </source>
</evidence>
<evidence type="ECO:0000256" key="8">
    <source>
        <dbReference type="RuleBase" id="RU364140"/>
    </source>
</evidence>
<dbReference type="Pfam" id="PF10156">
    <property type="entry name" value="Med17"/>
    <property type="match status" value="1"/>
</dbReference>
<protein>
    <recommendedName>
        <fullName evidence="3 8">Mediator of RNA polymerase II transcription subunit 17</fullName>
    </recommendedName>
    <alternativeName>
        <fullName evidence="7 8">Mediator complex subunit 17</fullName>
    </alternativeName>
</protein>
<dbReference type="GO" id="GO:0003712">
    <property type="term" value="F:transcription coregulator activity"/>
    <property type="evidence" value="ECO:0007669"/>
    <property type="project" value="InterPro"/>
</dbReference>
<feature type="region of interest" description="Disordered" evidence="9">
    <location>
        <begin position="117"/>
        <end position="179"/>
    </location>
</feature>
<evidence type="ECO:0000256" key="9">
    <source>
        <dbReference type="SAM" id="MobiDB-lite"/>
    </source>
</evidence>
<proteinExistence type="inferred from homology"/>
<keyword evidence="4 8" id="KW-0805">Transcription regulation</keyword>
<dbReference type="GO" id="GO:0006357">
    <property type="term" value="P:regulation of transcription by RNA polymerase II"/>
    <property type="evidence" value="ECO:0007669"/>
    <property type="project" value="InterPro"/>
</dbReference>
<evidence type="ECO:0000256" key="1">
    <source>
        <dbReference type="ARBA" id="ARBA00004123"/>
    </source>
</evidence>
<comment type="function">
    <text evidence="8">Component of the Mediator complex, a coactivator involved in the regulated transcription of nearly all RNA polymerase II-dependent genes. Mediator functions as a bridge to convey information from gene-specific regulatory proteins to the basal RNA polymerase II transcription machinery. Mediator is recruited to promoters by direct interactions with regulatory proteins and serves as a scaffold for the assembly of a functional preinitiation complex with RNA polymerase II and the general transcription factors.</text>
</comment>
<sequence length="744" mass="80182">MSTDGLLTGIDLALDPNLLPVQAGAGAGAGASAAGKDTAADREGSTDVKMEGDDDNEGSGSSKDTSPAAGNVKFESLVNNPFETYGKMPVPQLVSLILQQRQVPFAQLLESHVEEEMGENVGETHGGAEQEERPVSPQLEDSASAGKSPADADAPVASREATQLSETSANPAADQESVESIRTQMVEQINIAMNESSLALETVSLLLSAVRENNAKSSLSPYLKRTIPLGSLNSDRVGAAPDVAKQTSTVQFGLGWKLKSLEESRTLLRETADSLWSIIANEHSYWKMISEVITNSDVVFKIRERGGSTNGNGNSNGGNRVLAIKYGYEDSGSTYALDRGVALLKNNPDLKKLELIPFSGGSDVATNSNIGPASLKRQGSSSWKSPMNRSSSTLSVGTVDASDISGVPLNHVSSGTNGAGHGGGPLTKHFLRVRVFTKIQSEDDYILSGESAVDPQFFATGQIREQIGKFKNIVFEKELMYQLKKECTALISYGVKIENENKIAIELPTEKFEIELVAVVDDVYDEWIMSHGGDADGRGAGSRGTGAEGGEPNPRLNDKRANLVLITLRMLLVVMYKKNLKRRLTNVTAPSDRDNILLIRPILGRLRHQNYKLLLSRIIQDSVLDAVDGSTMTTKSVVTPTESATSANPATTDAHIQKLDRDIQTFSRVLQMPVTQFCVTLSVQATLTITLKTSNYCNALTNVRYNGVPGAAPLFDTDFAEFKEMEEFLHFVISEYVVKTEPST</sequence>
<dbReference type="InterPro" id="IPR019313">
    <property type="entry name" value="Mediator_Med17"/>
</dbReference>
<organism evidence="10 11">
    <name type="scientific">Maudiozyma humilis</name>
    <name type="common">Sour dough yeast</name>
    <name type="synonym">Kazachstania humilis</name>
    <dbReference type="NCBI Taxonomy" id="51915"/>
    <lineage>
        <taxon>Eukaryota</taxon>
        <taxon>Fungi</taxon>
        <taxon>Dikarya</taxon>
        <taxon>Ascomycota</taxon>
        <taxon>Saccharomycotina</taxon>
        <taxon>Saccharomycetes</taxon>
        <taxon>Saccharomycetales</taxon>
        <taxon>Saccharomycetaceae</taxon>
        <taxon>Maudiozyma</taxon>
    </lineage>
</organism>
<gene>
    <name evidence="8" type="primary">MED17</name>
    <name evidence="10" type="ORF">DAKH74_055700</name>
</gene>
<feature type="compositionally biased region" description="Polar residues" evidence="9">
    <location>
        <begin position="160"/>
        <end position="170"/>
    </location>
</feature>
<evidence type="ECO:0000313" key="11">
    <source>
        <dbReference type="Proteomes" id="UP001377567"/>
    </source>
</evidence>
<accession>A0AAV5S5D3</accession>
<feature type="region of interest" description="Disordered" evidence="9">
    <location>
        <begin position="21"/>
        <end position="71"/>
    </location>
</feature>
<feature type="region of interest" description="Disordered" evidence="9">
    <location>
        <begin position="535"/>
        <end position="556"/>
    </location>
</feature>
<feature type="compositionally biased region" description="Basic and acidic residues" evidence="9">
    <location>
        <begin position="38"/>
        <end position="51"/>
    </location>
</feature>
<evidence type="ECO:0000256" key="7">
    <source>
        <dbReference type="ARBA" id="ARBA00032014"/>
    </source>
</evidence>
<evidence type="ECO:0000313" key="10">
    <source>
        <dbReference type="EMBL" id="GMM58953.1"/>
    </source>
</evidence>
<dbReference type="AlphaFoldDB" id="A0AAV5S5D3"/>
<dbReference type="Gene3D" id="6.10.250.2620">
    <property type="match status" value="1"/>
</dbReference>
<feature type="compositionally biased region" description="Gly residues" evidence="9">
    <location>
        <begin position="538"/>
        <end position="549"/>
    </location>
</feature>
<evidence type="ECO:0000256" key="6">
    <source>
        <dbReference type="ARBA" id="ARBA00023242"/>
    </source>
</evidence>
<keyword evidence="11" id="KW-1185">Reference proteome</keyword>
<dbReference type="Proteomes" id="UP001377567">
    <property type="component" value="Unassembled WGS sequence"/>
</dbReference>
<keyword evidence="5 8" id="KW-0804">Transcription</keyword>
<dbReference type="PANTHER" id="PTHR13114">
    <property type="entry name" value="MEDIATOR OF RNA POLYMERASE II TRANSCRIPTION SUBUNIT 17"/>
    <property type="match status" value="1"/>
</dbReference>
<dbReference type="PANTHER" id="PTHR13114:SF7">
    <property type="entry name" value="MEDIATOR OF RNA POLYMERASE II TRANSCRIPTION SUBUNIT 17"/>
    <property type="match status" value="1"/>
</dbReference>
<comment type="caution">
    <text evidence="10">The sequence shown here is derived from an EMBL/GenBank/DDBJ whole genome shotgun (WGS) entry which is preliminary data.</text>
</comment>
<keyword evidence="6 8" id="KW-0539">Nucleus</keyword>
<evidence type="ECO:0000256" key="2">
    <source>
        <dbReference type="ARBA" id="ARBA00005635"/>
    </source>
</evidence>
<evidence type="ECO:0000256" key="5">
    <source>
        <dbReference type="ARBA" id="ARBA00023163"/>
    </source>
</evidence>
<name>A0AAV5S5D3_MAUHU</name>
<dbReference type="GO" id="GO:0016592">
    <property type="term" value="C:mediator complex"/>
    <property type="evidence" value="ECO:0007669"/>
    <property type="project" value="InterPro"/>
</dbReference>
<dbReference type="GO" id="GO:0070847">
    <property type="term" value="C:core mediator complex"/>
    <property type="evidence" value="ECO:0007669"/>
    <property type="project" value="TreeGrafter"/>
</dbReference>
<comment type="subcellular location">
    <subcellularLocation>
        <location evidence="1 8">Nucleus</location>
    </subcellularLocation>
</comment>
<feature type="region of interest" description="Disordered" evidence="9">
    <location>
        <begin position="369"/>
        <end position="394"/>
    </location>
</feature>
<evidence type="ECO:0000256" key="3">
    <source>
        <dbReference type="ARBA" id="ARBA00019610"/>
    </source>
</evidence>
<keyword evidence="8" id="KW-0010">Activator</keyword>
<comment type="subunit">
    <text evidence="8">Component of the Mediator complex.</text>
</comment>
<dbReference type="EMBL" id="BTGD01000025">
    <property type="protein sequence ID" value="GMM58953.1"/>
    <property type="molecule type" value="Genomic_DNA"/>
</dbReference>